<sequence length="148" mass="17074">MKEEVIEGIRVVTPDKYVTDTMALVLWLENRKLPPKVKDIFEKTLSIPPWESIIYIPSIVLAEVGYLSEKGRIETNLLEIEKRLLPPNTGGFYVYGHQFEEIKTTFEITDIPELHDRLIAGVGRTLQCKILTNDPKMINSNFVETLWE</sequence>
<dbReference type="SUPFAM" id="SSF88723">
    <property type="entry name" value="PIN domain-like"/>
    <property type="match status" value="1"/>
</dbReference>
<dbReference type="EMBL" id="JAMZEL010000003">
    <property type="protein sequence ID" value="MCP1382621.1"/>
    <property type="molecule type" value="Genomic_DNA"/>
</dbReference>
<protein>
    <recommendedName>
        <fullName evidence="1">PIN domain-containing protein</fullName>
    </recommendedName>
</protein>
<organism evidence="2 3">
    <name type="scientific">Runella salmonicolor</name>
    <dbReference type="NCBI Taxonomy" id="2950278"/>
    <lineage>
        <taxon>Bacteria</taxon>
        <taxon>Pseudomonadati</taxon>
        <taxon>Bacteroidota</taxon>
        <taxon>Cytophagia</taxon>
        <taxon>Cytophagales</taxon>
        <taxon>Spirosomataceae</taxon>
        <taxon>Runella</taxon>
    </lineage>
</organism>
<keyword evidence="3" id="KW-1185">Reference proteome</keyword>
<dbReference type="Proteomes" id="UP001204772">
    <property type="component" value="Unassembled WGS sequence"/>
</dbReference>
<dbReference type="InterPro" id="IPR029060">
    <property type="entry name" value="PIN-like_dom_sf"/>
</dbReference>
<feature type="domain" description="PIN" evidence="1">
    <location>
        <begin position="17"/>
        <end position="137"/>
    </location>
</feature>
<reference evidence="2 3" key="1">
    <citation type="submission" date="2022-06" db="EMBL/GenBank/DDBJ databases">
        <title>Runella sp. S5 genome sequencing.</title>
        <authorList>
            <person name="Park S."/>
        </authorList>
    </citation>
    <scope>NUCLEOTIDE SEQUENCE [LARGE SCALE GENOMIC DNA]</scope>
    <source>
        <strain evidence="2 3">S5</strain>
    </source>
</reference>
<dbReference type="Pfam" id="PF01850">
    <property type="entry name" value="PIN"/>
    <property type="match status" value="1"/>
</dbReference>
<name>A0ABT1FLI8_9BACT</name>
<accession>A0ABT1FLI8</accession>
<dbReference type="Gene3D" id="3.40.50.1010">
    <property type="entry name" value="5'-nuclease"/>
    <property type="match status" value="1"/>
</dbReference>
<dbReference type="RefSeq" id="WP_253526885.1">
    <property type="nucleotide sequence ID" value="NZ_JAMZEL010000003.1"/>
</dbReference>
<evidence type="ECO:0000313" key="3">
    <source>
        <dbReference type="Proteomes" id="UP001204772"/>
    </source>
</evidence>
<comment type="caution">
    <text evidence="2">The sequence shown here is derived from an EMBL/GenBank/DDBJ whole genome shotgun (WGS) entry which is preliminary data.</text>
</comment>
<dbReference type="InterPro" id="IPR002716">
    <property type="entry name" value="PIN_dom"/>
</dbReference>
<gene>
    <name evidence="2" type="ORF">NCI00_09320</name>
</gene>
<proteinExistence type="predicted"/>
<evidence type="ECO:0000313" key="2">
    <source>
        <dbReference type="EMBL" id="MCP1382621.1"/>
    </source>
</evidence>
<evidence type="ECO:0000259" key="1">
    <source>
        <dbReference type="Pfam" id="PF01850"/>
    </source>
</evidence>